<feature type="transmembrane region" description="Helical" evidence="2">
    <location>
        <begin position="182"/>
        <end position="211"/>
    </location>
</feature>
<comment type="caution">
    <text evidence="3">The sequence shown here is derived from an EMBL/GenBank/DDBJ whole genome shotgun (WGS) entry which is preliminary data.</text>
</comment>
<evidence type="ECO:0000313" key="3">
    <source>
        <dbReference type="EMBL" id="MBC8599708.1"/>
    </source>
</evidence>
<feature type="transmembrane region" description="Helical" evidence="2">
    <location>
        <begin position="309"/>
        <end position="330"/>
    </location>
</feature>
<reference evidence="3 4" key="1">
    <citation type="submission" date="2020-08" db="EMBL/GenBank/DDBJ databases">
        <title>Genome public.</title>
        <authorList>
            <person name="Liu C."/>
            <person name="Sun Q."/>
        </authorList>
    </citation>
    <scope>NUCLEOTIDE SEQUENCE [LARGE SCALE GENOMIC DNA]</scope>
    <source>
        <strain evidence="3 4">BX10</strain>
    </source>
</reference>
<gene>
    <name evidence="3" type="ORF">H8708_10805</name>
</gene>
<dbReference type="EMBL" id="JACRTJ010000024">
    <property type="protein sequence ID" value="MBC8599708.1"/>
    <property type="molecule type" value="Genomic_DNA"/>
</dbReference>
<protein>
    <submittedName>
        <fullName evidence="3">Nucleoside recognition protein</fullName>
    </submittedName>
</protein>
<feature type="transmembrane region" description="Helical" evidence="2">
    <location>
        <begin position="31"/>
        <end position="51"/>
    </location>
</feature>
<sequence length="331" mass="35645">MKKSVGLAILMVFLLLYPRFAAEGARYGLLLWYTSVVPSLFPFMVLSSLIVSSGGVSLLMKPVRAFLGPWLPLSENGCYTLISGLLCGCPMGAKTCGDFVREGKLSVQEGRFLMAICNHPSPMFLLGFVCPLFEAGMHPSRLLLSIYLPLLPLAALAKRIYFPGLPSPASNGSRPQVQTAPALDTAILAAAEILCRIGGYLMLFSIVIVFLRRSPWLPASLRLFLMGAMEMTTGVREVSASLPFPDSGTAAAAILAFGGICGIFQTRAVTASGWPEEKKSRTDDGGSSPKDREGRTEDKKIAGLSIRQYILWKLLHSALAAVIFRLLGVLG</sequence>
<feature type="compositionally biased region" description="Basic and acidic residues" evidence="1">
    <location>
        <begin position="275"/>
        <end position="296"/>
    </location>
</feature>
<keyword evidence="4" id="KW-1185">Reference proteome</keyword>
<proteinExistence type="predicted"/>
<keyword evidence="2" id="KW-0472">Membrane</keyword>
<organism evidence="3 4">
    <name type="scientific">Enterocloster hominis</name>
    <name type="common">ex Liu et al. 2021</name>
    <dbReference type="NCBI Taxonomy" id="2763663"/>
    <lineage>
        <taxon>Bacteria</taxon>
        <taxon>Bacillati</taxon>
        <taxon>Bacillota</taxon>
        <taxon>Clostridia</taxon>
        <taxon>Lachnospirales</taxon>
        <taxon>Lachnospiraceae</taxon>
        <taxon>Enterocloster</taxon>
    </lineage>
</organism>
<keyword evidence="2" id="KW-0812">Transmembrane</keyword>
<dbReference type="RefSeq" id="WP_262427852.1">
    <property type="nucleotide sequence ID" value="NZ_JACRTJ010000024.1"/>
</dbReference>
<evidence type="ECO:0000313" key="4">
    <source>
        <dbReference type="Proteomes" id="UP000647491"/>
    </source>
</evidence>
<evidence type="ECO:0000256" key="1">
    <source>
        <dbReference type="SAM" id="MobiDB-lite"/>
    </source>
</evidence>
<feature type="transmembrane region" description="Helical" evidence="2">
    <location>
        <begin position="250"/>
        <end position="270"/>
    </location>
</feature>
<feature type="region of interest" description="Disordered" evidence="1">
    <location>
        <begin position="274"/>
        <end position="296"/>
    </location>
</feature>
<name>A0ABR7NUA7_9FIRM</name>
<accession>A0ABR7NUA7</accession>
<evidence type="ECO:0000256" key="2">
    <source>
        <dbReference type="SAM" id="Phobius"/>
    </source>
</evidence>
<dbReference type="Proteomes" id="UP000647491">
    <property type="component" value="Unassembled WGS sequence"/>
</dbReference>
<keyword evidence="2" id="KW-1133">Transmembrane helix</keyword>